<proteinExistence type="predicted"/>
<dbReference type="OrthoDB" id="272077at2759"/>
<dbReference type="PANTHER" id="PTHR44444:SF4">
    <property type="entry name" value="PROTEIN SEL-1 HOMOLOG 3 ISOFORM X1"/>
    <property type="match status" value="1"/>
</dbReference>
<dbReference type="AlphaFoldDB" id="A0A7J5YDH7"/>
<organism evidence="2 3">
    <name type="scientific">Dissostichus mawsoni</name>
    <name type="common">Antarctic cod</name>
    <dbReference type="NCBI Taxonomy" id="36200"/>
    <lineage>
        <taxon>Eukaryota</taxon>
        <taxon>Metazoa</taxon>
        <taxon>Chordata</taxon>
        <taxon>Craniata</taxon>
        <taxon>Vertebrata</taxon>
        <taxon>Euteleostomi</taxon>
        <taxon>Actinopterygii</taxon>
        <taxon>Neopterygii</taxon>
        <taxon>Teleostei</taxon>
        <taxon>Neoteleostei</taxon>
        <taxon>Acanthomorphata</taxon>
        <taxon>Eupercaria</taxon>
        <taxon>Perciformes</taxon>
        <taxon>Notothenioidei</taxon>
        <taxon>Nototheniidae</taxon>
        <taxon>Dissostichus</taxon>
    </lineage>
</organism>
<reference evidence="2 3" key="1">
    <citation type="submission" date="2020-03" db="EMBL/GenBank/DDBJ databases">
        <title>Dissostichus mawsoni Genome sequencing and assembly.</title>
        <authorList>
            <person name="Park H."/>
        </authorList>
    </citation>
    <scope>NUCLEOTIDE SEQUENCE [LARGE SCALE GENOMIC DNA]</scope>
    <source>
        <strain evidence="2">DM0001</strain>
        <tissue evidence="2">Muscle</tissue>
    </source>
</reference>
<gene>
    <name evidence="2" type="ORF">F7725_020540</name>
</gene>
<protein>
    <submittedName>
        <fullName evidence="2">Uncharacterized protein</fullName>
    </submittedName>
</protein>
<keyword evidence="3" id="KW-1185">Reference proteome</keyword>
<accession>A0A7J5YDH7</accession>
<sequence>MASCDAGDMDSVPAINALAWYYEKFNQDYEQAVKLWEQADEFGSPDAALNLAVMHSQGLYPGKAADQREGTSGEQFNSLATGPLGYQAKSTDVHQMLFC</sequence>
<name>A0A7J5YDH7_DISMA</name>
<dbReference type="PANTHER" id="PTHR44444">
    <property type="entry name" value="PROTEIN SEL-1 HOMOLOG 3"/>
    <property type="match status" value="1"/>
</dbReference>
<dbReference type="EMBL" id="JAAKFY010000013">
    <property type="protein sequence ID" value="KAF3847512.1"/>
    <property type="molecule type" value="Genomic_DNA"/>
</dbReference>
<dbReference type="InterPro" id="IPR042756">
    <property type="entry name" value="Sel-1L3"/>
</dbReference>
<evidence type="ECO:0000313" key="2">
    <source>
        <dbReference type="EMBL" id="KAF3847512.1"/>
    </source>
</evidence>
<dbReference type="InterPro" id="IPR011990">
    <property type="entry name" value="TPR-like_helical_dom_sf"/>
</dbReference>
<evidence type="ECO:0000256" key="1">
    <source>
        <dbReference type="SAM" id="MobiDB-lite"/>
    </source>
</evidence>
<comment type="caution">
    <text evidence="2">The sequence shown here is derived from an EMBL/GenBank/DDBJ whole genome shotgun (WGS) entry which is preliminary data.</text>
</comment>
<dbReference type="Gene3D" id="1.25.40.10">
    <property type="entry name" value="Tetratricopeptide repeat domain"/>
    <property type="match status" value="1"/>
</dbReference>
<feature type="region of interest" description="Disordered" evidence="1">
    <location>
        <begin position="62"/>
        <end position="84"/>
    </location>
</feature>
<dbReference type="SUPFAM" id="SSF81901">
    <property type="entry name" value="HCP-like"/>
    <property type="match status" value="1"/>
</dbReference>
<evidence type="ECO:0000313" key="3">
    <source>
        <dbReference type="Proteomes" id="UP000518266"/>
    </source>
</evidence>
<dbReference type="Proteomes" id="UP000518266">
    <property type="component" value="Unassembled WGS sequence"/>
</dbReference>